<keyword evidence="3 4" id="KW-0378">Hydrolase</keyword>
<organism evidence="7 8">
    <name type="scientific">Pontibacter anaerobius</name>
    <dbReference type="NCBI Taxonomy" id="2993940"/>
    <lineage>
        <taxon>Bacteria</taxon>
        <taxon>Pseudomonadati</taxon>
        <taxon>Bacteroidota</taxon>
        <taxon>Cytophagia</taxon>
        <taxon>Cytophagales</taxon>
        <taxon>Hymenobacteraceae</taxon>
        <taxon>Pontibacter</taxon>
    </lineage>
</organism>
<evidence type="ECO:0000256" key="1">
    <source>
        <dbReference type="ARBA" id="ARBA00005382"/>
    </source>
</evidence>
<evidence type="ECO:0000313" key="8">
    <source>
        <dbReference type="Proteomes" id="UP001207228"/>
    </source>
</evidence>
<feature type="domain" description="Glycosyl hydrolase family 30 TIM-barrel" evidence="5">
    <location>
        <begin position="86"/>
        <end position="415"/>
    </location>
</feature>
<proteinExistence type="inferred from homology"/>
<name>A0ABT3RH92_9BACT</name>
<sequence>MLHQKPLKSFLHHALALSLMVTCLSSCKKESTSQTESKGPEVALWLTTPNQSALFARQDSSITFGNEANQYPTISVDDSEAYQRMDGFGFSLTGGSALLLHQMEPQKRAALLEELFGTEGKNIGISYLRVSIGASDLDPEVFSYNDLPAGETDVNMEKFDLSPDKKYLIPVLKEILAINPNIKIMASPWSPPTWMKTNNNSKGGSLKPEYFDAYAAYFVKYIQGMAAEGITIDAITIQNEPLHPGNNPSLLMLPQDQAAFIKQSLGPAFKANDLDTKIVIYDHNADRPDYPISILDDPEAKQYIDGAAFHLYGGTIDALTKVHEAHPDKNLYFTEQWIGAPGNFSGDLRWHTKNLIIGAPRNWAKTVLEWNLAADPEQNPHTPGGCTECLGAVTIDGNTVNRNPAYYIVAHASRFARPGSVRVKSNVPDALPNVAYKTPEGQTVLIVLNDSEYRQRFNISHEGKLVATMLDAGAVGTYVW</sequence>
<dbReference type="PANTHER" id="PTHR11069:SF23">
    <property type="entry name" value="LYSOSOMAL ACID GLUCOSYLCERAMIDASE"/>
    <property type="match status" value="1"/>
</dbReference>
<keyword evidence="4" id="KW-0326">Glycosidase</keyword>
<accession>A0ABT3RH92</accession>
<evidence type="ECO:0000256" key="2">
    <source>
        <dbReference type="ARBA" id="ARBA00022729"/>
    </source>
</evidence>
<dbReference type="InterPro" id="IPR033452">
    <property type="entry name" value="GH30_C"/>
</dbReference>
<keyword evidence="2" id="KW-0732">Signal</keyword>
<comment type="similarity">
    <text evidence="1 4">Belongs to the glycosyl hydrolase 30 family.</text>
</comment>
<evidence type="ECO:0000259" key="6">
    <source>
        <dbReference type="Pfam" id="PF17189"/>
    </source>
</evidence>
<keyword evidence="8" id="KW-1185">Reference proteome</keyword>
<dbReference type="Gene3D" id="2.60.40.1180">
    <property type="entry name" value="Golgi alpha-mannosidase II"/>
    <property type="match status" value="1"/>
</dbReference>
<dbReference type="InterPro" id="IPR033453">
    <property type="entry name" value="Glyco_hydro_30_TIM-barrel"/>
</dbReference>
<dbReference type="SUPFAM" id="SSF51445">
    <property type="entry name" value="(Trans)glycosidases"/>
    <property type="match status" value="1"/>
</dbReference>
<evidence type="ECO:0000259" key="5">
    <source>
        <dbReference type="Pfam" id="PF02055"/>
    </source>
</evidence>
<gene>
    <name evidence="7" type="ORF">OO017_14685</name>
</gene>
<dbReference type="Proteomes" id="UP001207228">
    <property type="component" value="Unassembled WGS sequence"/>
</dbReference>
<dbReference type="EMBL" id="JAPFQO010000009">
    <property type="protein sequence ID" value="MCX2741203.1"/>
    <property type="molecule type" value="Genomic_DNA"/>
</dbReference>
<comment type="caution">
    <text evidence="7">The sequence shown here is derived from an EMBL/GenBank/DDBJ whole genome shotgun (WGS) entry which is preliminary data.</text>
</comment>
<dbReference type="InterPro" id="IPR013780">
    <property type="entry name" value="Glyco_hydro_b"/>
</dbReference>
<evidence type="ECO:0000256" key="3">
    <source>
        <dbReference type="ARBA" id="ARBA00022801"/>
    </source>
</evidence>
<feature type="domain" description="Glycosyl hydrolase family 30 beta sandwich" evidence="6">
    <location>
        <begin position="419"/>
        <end position="478"/>
    </location>
</feature>
<dbReference type="Pfam" id="PF02055">
    <property type="entry name" value="Glyco_hydro_30"/>
    <property type="match status" value="1"/>
</dbReference>
<dbReference type="InterPro" id="IPR017853">
    <property type="entry name" value="GH"/>
</dbReference>
<dbReference type="Gene3D" id="3.20.20.80">
    <property type="entry name" value="Glycosidases"/>
    <property type="match status" value="1"/>
</dbReference>
<reference evidence="7 8" key="1">
    <citation type="submission" date="2022-11" db="EMBL/GenBank/DDBJ databases">
        <title>The characterization of three novel Bacteroidetes species and genomic analysis of their roles in tidal elemental geochemical cycles.</title>
        <authorList>
            <person name="Ma K.-J."/>
        </authorList>
    </citation>
    <scope>NUCLEOTIDE SEQUENCE [LARGE SCALE GENOMIC DNA]</scope>
    <source>
        <strain evidence="7 8">M82</strain>
    </source>
</reference>
<dbReference type="Pfam" id="PF17189">
    <property type="entry name" value="Glyco_hydro_30C"/>
    <property type="match status" value="1"/>
</dbReference>
<dbReference type="InterPro" id="IPR001139">
    <property type="entry name" value="Glyco_hydro_30"/>
</dbReference>
<evidence type="ECO:0000313" key="7">
    <source>
        <dbReference type="EMBL" id="MCX2741203.1"/>
    </source>
</evidence>
<protein>
    <submittedName>
        <fullName evidence="7">Glucosylceramidase</fullName>
    </submittedName>
</protein>
<dbReference type="PANTHER" id="PTHR11069">
    <property type="entry name" value="GLUCOSYLCERAMIDASE"/>
    <property type="match status" value="1"/>
</dbReference>
<evidence type="ECO:0000256" key="4">
    <source>
        <dbReference type="RuleBase" id="RU361188"/>
    </source>
</evidence>